<name>A0A7J9F8F8_9ROSI</name>
<comment type="caution">
    <text evidence="2">The sequence shown here is derived from an EMBL/GenBank/DDBJ whole genome shotgun (WGS) entry which is preliminary data.</text>
</comment>
<dbReference type="Proteomes" id="UP000593568">
    <property type="component" value="Unassembled WGS sequence"/>
</dbReference>
<accession>A0A7J9F8F8</accession>
<evidence type="ECO:0000313" key="2">
    <source>
        <dbReference type="EMBL" id="MBA0781468.1"/>
    </source>
</evidence>
<evidence type="ECO:0000313" key="3">
    <source>
        <dbReference type="Proteomes" id="UP000593568"/>
    </source>
</evidence>
<gene>
    <name evidence="2" type="ORF">Gotri_002392</name>
</gene>
<feature type="region of interest" description="Disordered" evidence="1">
    <location>
        <begin position="15"/>
        <end position="65"/>
    </location>
</feature>
<proteinExistence type="predicted"/>
<organism evidence="2 3">
    <name type="scientific">Gossypium trilobum</name>
    <dbReference type="NCBI Taxonomy" id="34281"/>
    <lineage>
        <taxon>Eukaryota</taxon>
        <taxon>Viridiplantae</taxon>
        <taxon>Streptophyta</taxon>
        <taxon>Embryophyta</taxon>
        <taxon>Tracheophyta</taxon>
        <taxon>Spermatophyta</taxon>
        <taxon>Magnoliopsida</taxon>
        <taxon>eudicotyledons</taxon>
        <taxon>Gunneridae</taxon>
        <taxon>Pentapetalae</taxon>
        <taxon>rosids</taxon>
        <taxon>malvids</taxon>
        <taxon>Malvales</taxon>
        <taxon>Malvaceae</taxon>
        <taxon>Malvoideae</taxon>
        <taxon>Gossypium</taxon>
    </lineage>
</organism>
<keyword evidence="3" id="KW-1185">Reference proteome</keyword>
<feature type="compositionally biased region" description="Basic and acidic residues" evidence="1">
    <location>
        <begin position="15"/>
        <end position="38"/>
    </location>
</feature>
<dbReference type="AlphaFoldDB" id="A0A7J9F8F8"/>
<reference evidence="2 3" key="1">
    <citation type="journal article" date="2019" name="Genome Biol. Evol.">
        <title>Insights into the evolution of the New World diploid cottons (Gossypium, subgenus Houzingenia) based on genome sequencing.</title>
        <authorList>
            <person name="Grover C.E."/>
            <person name="Arick M.A. 2nd"/>
            <person name="Thrash A."/>
            <person name="Conover J.L."/>
            <person name="Sanders W.S."/>
            <person name="Peterson D.G."/>
            <person name="Frelichowski J.E."/>
            <person name="Scheffler J.A."/>
            <person name="Scheffler B.E."/>
            <person name="Wendel J.F."/>
        </authorList>
    </citation>
    <scope>NUCLEOTIDE SEQUENCE [LARGE SCALE GENOMIC DNA]</scope>
    <source>
        <strain evidence="2">8</strain>
        <tissue evidence="2">Leaf</tissue>
    </source>
</reference>
<evidence type="ECO:0000256" key="1">
    <source>
        <dbReference type="SAM" id="MobiDB-lite"/>
    </source>
</evidence>
<sequence length="102" mass="11672">MVAESLVKLVLKIDKFESSKPNERGNGNYHEKDEEGHSDYGNGSSWDGGNKKPRNGKWRPNSPKEKRGKLRCYLCKRPHMKRDCPKVSSILAIKRNDESEEA</sequence>
<dbReference type="EMBL" id="JABEZW010000012">
    <property type="protein sequence ID" value="MBA0781468.1"/>
    <property type="molecule type" value="Genomic_DNA"/>
</dbReference>
<protein>
    <submittedName>
        <fullName evidence="2">Uncharacterized protein</fullName>
    </submittedName>
</protein>